<dbReference type="Proteomes" id="UP000041254">
    <property type="component" value="Unassembled WGS sequence"/>
</dbReference>
<dbReference type="VEuPathDB" id="CryptoDB:Vbra_327"/>
<dbReference type="EMBL" id="CDMY01000585">
    <property type="protein sequence ID" value="CEM24632.1"/>
    <property type="molecule type" value="Genomic_DNA"/>
</dbReference>
<accession>A0A0G4G7G6</accession>
<evidence type="ECO:0000313" key="2">
    <source>
        <dbReference type="Proteomes" id="UP000041254"/>
    </source>
</evidence>
<gene>
    <name evidence="1" type="ORF">Vbra_327</name>
</gene>
<reference evidence="1 2" key="1">
    <citation type="submission" date="2014-11" db="EMBL/GenBank/DDBJ databases">
        <authorList>
            <person name="Zhu J."/>
            <person name="Qi W."/>
            <person name="Song R."/>
        </authorList>
    </citation>
    <scope>NUCLEOTIDE SEQUENCE [LARGE SCALE GENOMIC DNA]</scope>
</reference>
<sequence length="194" mass="22203">MVAEVAFAETSARNGVWEQTVPKQWRPPKGSKDGDASYWDVYPAVYLETLRAMLNVIHLDPTISDYIMKQTTSKAATRRLLKENLLKQAGLPSHHSDEELKKLTYKDAMDPAERPLDKEPSMYDILEEYSSLADDFAAKGSWMSCQKPMSTNMIRELMVGVNCNYEWFIREEPEAQVVLAGHSHAMYLRSFARH</sequence>
<proteinExistence type="predicted"/>
<protein>
    <submittedName>
        <fullName evidence="1">Uncharacterized protein</fullName>
    </submittedName>
</protein>
<dbReference type="AlphaFoldDB" id="A0A0G4G7G6"/>
<organism evidence="1 2">
    <name type="scientific">Vitrella brassicaformis (strain CCMP3155)</name>
    <dbReference type="NCBI Taxonomy" id="1169540"/>
    <lineage>
        <taxon>Eukaryota</taxon>
        <taxon>Sar</taxon>
        <taxon>Alveolata</taxon>
        <taxon>Colpodellida</taxon>
        <taxon>Vitrellaceae</taxon>
        <taxon>Vitrella</taxon>
    </lineage>
</organism>
<name>A0A0G4G7G6_VITBC</name>
<dbReference type="InParanoid" id="A0A0G4G7G6"/>
<keyword evidence="2" id="KW-1185">Reference proteome</keyword>
<evidence type="ECO:0000313" key="1">
    <source>
        <dbReference type="EMBL" id="CEM24632.1"/>
    </source>
</evidence>